<dbReference type="InterPro" id="IPR053931">
    <property type="entry name" value="RapZ_C"/>
</dbReference>
<dbReference type="PANTHER" id="PTHR30448">
    <property type="entry name" value="RNASE ADAPTER PROTEIN RAPZ"/>
    <property type="match status" value="1"/>
</dbReference>
<dbReference type="AlphaFoldDB" id="A0A444JFE9"/>
<dbReference type="PANTHER" id="PTHR30448:SF0">
    <property type="entry name" value="RNASE ADAPTER PROTEIN RAPZ"/>
    <property type="match status" value="1"/>
</dbReference>
<evidence type="ECO:0000313" key="3">
    <source>
        <dbReference type="Proteomes" id="UP000288892"/>
    </source>
</evidence>
<reference evidence="2 3" key="1">
    <citation type="submission" date="2017-01" db="EMBL/GenBank/DDBJ databases">
        <title>The cable genome- insights into the physiology and evolution of filamentous bacteria capable of sulfide oxidation via long distance electron transfer.</title>
        <authorList>
            <person name="Schreiber L."/>
            <person name="Bjerg J.T."/>
            <person name="Boggild A."/>
            <person name="Van De Vossenberg J."/>
            <person name="Meysman F."/>
            <person name="Nielsen L.P."/>
            <person name="Schramm A."/>
            <person name="Kjeldsen K.U."/>
        </authorList>
    </citation>
    <scope>NUCLEOTIDE SEQUENCE [LARGE SCALE GENOMIC DNA]</scope>
    <source>
        <strain evidence="2">A5</strain>
    </source>
</reference>
<sequence>MKITLFSFGFKHGYPEANIVWDVRFLPNPYWEEDLREHTGLEKQVSAYALDNATGQEFVEQLASLVSFTVSKHKTGKREELRCAIGCTGGRHRSVAVTEYLRGVLSECLDSRDELIVYHRDIEKR</sequence>
<dbReference type="EMBL" id="MTKS01000078">
    <property type="protein sequence ID" value="RWX51809.1"/>
    <property type="molecule type" value="Genomic_DNA"/>
</dbReference>
<name>A0A444JFE9_9BACT</name>
<comment type="caution">
    <text evidence="2">The sequence shown here is derived from an EMBL/GenBank/DDBJ whole genome shotgun (WGS) entry which is preliminary data.</text>
</comment>
<gene>
    <name evidence="2" type="ORF">VU01_10784</name>
</gene>
<dbReference type="GO" id="GO:0005524">
    <property type="term" value="F:ATP binding"/>
    <property type="evidence" value="ECO:0007669"/>
    <property type="project" value="InterPro"/>
</dbReference>
<dbReference type="InterPro" id="IPR005337">
    <property type="entry name" value="RapZ-like"/>
</dbReference>
<dbReference type="Proteomes" id="UP000288892">
    <property type="component" value="Unassembled WGS sequence"/>
</dbReference>
<accession>A0A444JFE9</accession>
<evidence type="ECO:0000259" key="1">
    <source>
        <dbReference type="Pfam" id="PF22740"/>
    </source>
</evidence>
<evidence type="ECO:0000313" key="2">
    <source>
        <dbReference type="EMBL" id="RWX51809.1"/>
    </source>
</evidence>
<organism evidence="2 3">
    <name type="scientific">Candidatus Electrothrix marina</name>
    <dbReference type="NCBI Taxonomy" id="1859130"/>
    <lineage>
        <taxon>Bacteria</taxon>
        <taxon>Pseudomonadati</taxon>
        <taxon>Thermodesulfobacteriota</taxon>
        <taxon>Desulfobulbia</taxon>
        <taxon>Desulfobulbales</taxon>
        <taxon>Desulfobulbaceae</taxon>
        <taxon>Candidatus Electrothrix</taxon>
    </lineage>
</organism>
<keyword evidence="3" id="KW-1185">Reference proteome</keyword>
<protein>
    <submittedName>
        <fullName evidence="2">UPF0042 nucleotide-binding protein</fullName>
    </submittedName>
</protein>
<dbReference type="Pfam" id="PF22740">
    <property type="entry name" value="PapZ_C"/>
    <property type="match status" value="1"/>
</dbReference>
<proteinExistence type="predicted"/>
<feature type="domain" description="RapZ C-terminal" evidence="1">
    <location>
        <begin position="1"/>
        <end position="123"/>
    </location>
</feature>